<accession>C6BPK3</accession>
<name>C6BPK3_RALP1</name>
<evidence type="ECO:0000313" key="1">
    <source>
        <dbReference type="EMBL" id="ACS66127.1"/>
    </source>
</evidence>
<sequence>MKTLSNLLGWVICKLRGGKQMPAGAGSASPNAVYGEDSVFRVIYLGVTYGPVSLEVLCTTINKLRDAEVDVLDSREGGKSHHLTIDPNGCVHETYGARRVVKDVQLLLRTAGMQVYA</sequence>
<organism evidence="1">
    <name type="scientific">Ralstonia pickettii (strain 12D)</name>
    <dbReference type="NCBI Taxonomy" id="428406"/>
    <lineage>
        <taxon>Bacteria</taxon>
        <taxon>Pseudomonadati</taxon>
        <taxon>Pseudomonadota</taxon>
        <taxon>Betaproteobacteria</taxon>
        <taxon>Burkholderiales</taxon>
        <taxon>Burkholderiaceae</taxon>
        <taxon>Ralstonia</taxon>
    </lineage>
</organism>
<dbReference type="KEGG" id="rpf:Rpic12D_4893"/>
<protein>
    <submittedName>
        <fullName evidence="1">Uncharacterized protein</fullName>
    </submittedName>
</protein>
<dbReference type="AlphaFoldDB" id="C6BPK3"/>
<geneLocation type="plasmid" evidence="1">
    <name>pRp12D01</name>
</geneLocation>
<reference evidence="1" key="1">
    <citation type="submission" date="2009-06" db="EMBL/GenBank/DDBJ databases">
        <title>Complete sequence plasmid 1 of Ralstonia pickettii 12D.</title>
        <authorList>
            <consortium name="US DOE Joint Genome Institute"/>
            <person name="Lucas S."/>
            <person name="Copeland A."/>
            <person name="Lapidus A."/>
            <person name="Glavina del Rio T."/>
            <person name="Dalin E."/>
            <person name="Tice H."/>
            <person name="Bruce D."/>
            <person name="Goodwin L."/>
            <person name="Pitluck S."/>
            <person name="Sims D."/>
            <person name="Meincke L."/>
            <person name="Brettin T."/>
            <person name="Detter J.C."/>
            <person name="Han C."/>
            <person name="Larimer F."/>
            <person name="Land M."/>
            <person name="Hauser L."/>
            <person name="Kyrpides N."/>
            <person name="Ovchinnikova G."/>
            <person name="Marsh T."/>
            <person name="Richardson P."/>
        </authorList>
    </citation>
    <scope>NUCLEOTIDE SEQUENCE [LARGE SCALE GENOMIC DNA]</scope>
    <source>
        <strain evidence="1">12D</strain>
        <plasmid>12D</plasmid>
        <plasmid evidence="1">pRp12D01</plasmid>
    </source>
</reference>
<proteinExistence type="predicted"/>
<dbReference type="HOGENOM" id="CLU_2082910_0_0_4"/>
<dbReference type="EMBL" id="CP001646">
    <property type="protein sequence ID" value="ACS66127.1"/>
    <property type="molecule type" value="Genomic_DNA"/>
</dbReference>
<keyword evidence="1" id="KW-0614">Plasmid</keyword>
<gene>
    <name evidence="1" type="ordered locus">Rpic12D_4893</name>
</gene>